<gene>
    <name evidence="2" type="ORF">EYC84_009726</name>
</gene>
<reference evidence="2 3" key="1">
    <citation type="submission" date="2019-06" db="EMBL/GenBank/DDBJ databases">
        <title>Genome Sequence of the Brown Rot Fungal Pathogen Monilinia fructicola.</title>
        <authorList>
            <person name="De Miccolis Angelini R.M."/>
            <person name="Landi L."/>
            <person name="Abate D."/>
            <person name="Pollastro S."/>
            <person name="Romanazzi G."/>
            <person name="Faretra F."/>
        </authorList>
    </citation>
    <scope>NUCLEOTIDE SEQUENCE [LARGE SCALE GENOMIC DNA]</scope>
    <source>
        <strain evidence="2 3">Mfrc123</strain>
    </source>
</reference>
<comment type="caution">
    <text evidence="2">The sequence shown here is derived from an EMBL/GenBank/DDBJ whole genome shotgun (WGS) entry which is preliminary data.</text>
</comment>
<feature type="region of interest" description="Disordered" evidence="1">
    <location>
        <begin position="1"/>
        <end position="22"/>
    </location>
</feature>
<keyword evidence="3" id="KW-1185">Reference proteome</keyword>
<protein>
    <submittedName>
        <fullName evidence="2">Uncharacterized protein</fullName>
    </submittedName>
</protein>
<sequence>MIHPRFSKEKTYRRNRPPPPPSRSPFLCLAYIDLQPYYLLLLVALLREIGLCRTQVVPWLSTSMIFIP</sequence>
<evidence type="ECO:0000313" key="3">
    <source>
        <dbReference type="Proteomes" id="UP000322873"/>
    </source>
</evidence>
<organism evidence="2 3">
    <name type="scientific">Monilinia fructicola</name>
    <name type="common">Brown rot fungus</name>
    <name type="synonym">Ciboria fructicola</name>
    <dbReference type="NCBI Taxonomy" id="38448"/>
    <lineage>
        <taxon>Eukaryota</taxon>
        <taxon>Fungi</taxon>
        <taxon>Dikarya</taxon>
        <taxon>Ascomycota</taxon>
        <taxon>Pezizomycotina</taxon>
        <taxon>Leotiomycetes</taxon>
        <taxon>Helotiales</taxon>
        <taxon>Sclerotiniaceae</taxon>
        <taxon>Monilinia</taxon>
    </lineage>
</organism>
<evidence type="ECO:0000256" key="1">
    <source>
        <dbReference type="SAM" id="MobiDB-lite"/>
    </source>
</evidence>
<name>A0A5M9JFG5_MONFR</name>
<accession>A0A5M9JFG5</accession>
<dbReference type="Proteomes" id="UP000322873">
    <property type="component" value="Unassembled WGS sequence"/>
</dbReference>
<feature type="compositionally biased region" description="Basic and acidic residues" evidence="1">
    <location>
        <begin position="1"/>
        <end position="12"/>
    </location>
</feature>
<evidence type="ECO:0000313" key="2">
    <source>
        <dbReference type="EMBL" id="KAA8565915.1"/>
    </source>
</evidence>
<dbReference type="AlphaFoldDB" id="A0A5M9JFG5"/>
<proteinExistence type="predicted"/>
<dbReference type="EMBL" id="VICG01000013">
    <property type="protein sequence ID" value="KAA8565915.1"/>
    <property type="molecule type" value="Genomic_DNA"/>
</dbReference>